<sequence length="170" mass="19101">MEDFYRPSVTGRGGPIVPTTVSGTDFTLKNHMVQLLRQNCQFNRFKDEDENEYQDNPTPSPDPIVESLSPSLTPCGDSDLLLEETDAFLSLDDLIPPGINNGIYDLEGDILFLEGLLNDEIPRDLPPLELNNDPKGDIIFLEKLLKDEPLEEKNLKIDLLIRESMDTDAV</sequence>
<gene>
    <name evidence="1" type="ORF">Tci_051330</name>
</gene>
<accession>A0A6L2N2K4</accession>
<keyword evidence="1" id="KW-0808">Transferase</keyword>
<dbReference type="EMBL" id="BKCJ010007856">
    <property type="protein sequence ID" value="GEU79352.1"/>
    <property type="molecule type" value="Genomic_DNA"/>
</dbReference>
<name>A0A6L2N2K4_TANCI</name>
<evidence type="ECO:0000313" key="1">
    <source>
        <dbReference type="EMBL" id="GEU79352.1"/>
    </source>
</evidence>
<keyword evidence="1" id="KW-0548">Nucleotidyltransferase</keyword>
<keyword evidence="1" id="KW-0695">RNA-directed DNA polymerase</keyword>
<reference evidence="1" key="1">
    <citation type="journal article" date="2019" name="Sci. Rep.">
        <title>Draft genome of Tanacetum cinerariifolium, the natural source of mosquito coil.</title>
        <authorList>
            <person name="Yamashiro T."/>
            <person name="Shiraishi A."/>
            <person name="Satake H."/>
            <person name="Nakayama K."/>
        </authorList>
    </citation>
    <scope>NUCLEOTIDE SEQUENCE</scope>
</reference>
<dbReference type="GO" id="GO:0003964">
    <property type="term" value="F:RNA-directed DNA polymerase activity"/>
    <property type="evidence" value="ECO:0007669"/>
    <property type="project" value="UniProtKB-KW"/>
</dbReference>
<comment type="caution">
    <text evidence="1">The sequence shown here is derived from an EMBL/GenBank/DDBJ whole genome shotgun (WGS) entry which is preliminary data.</text>
</comment>
<protein>
    <submittedName>
        <fullName evidence="1">Reverse transcriptase domain-containing protein</fullName>
    </submittedName>
</protein>
<dbReference type="AlphaFoldDB" id="A0A6L2N2K4"/>
<organism evidence="1">
    <name type="scientific">Tanacetum cinerariifolium</name>
    <name type="common">Dalmatian daisy</name>
    <name type="synonym">Chrysanthemum cinerariifolium</name>
    <dbReference type="NCBI Taxonomy" id="118510"/>
    <lineage>
        <taxon>Eukaryota</taxon>
        <taxon>Viridiplantae</taxon>
        <taxon>Streptophyta</taxon>
        <taxon>Embryophyta</taxon>
        <taxon>Tracheophyta</taxon>
        <taxon>Spermatophyta</taxon>
        <taxon>Magnoliopsida</taxon>
        <taxon>eudicotyledons</taxon>
        <taxon>Gunneridae</taxon>
        <taxon>Pentapetalae</taxon>
        <taxon>asterids</taxon>
        <taxon>campanulids</taxon>
        <taxon>Asterales</taxon>
        <taxon>Asteraceae</taxon>
        <taxon>Asteroideae</taxon>
        <taxon>Anthemideae</taxon>
        <taxon>Anthemidinae</taxon>
        <taxon>Tanacetum</taxon>
    </lineage>
</organism>
<proteinExistence type="predicted"/>